<proteinExistence type="predicted"/>
<dbReference type="RefSeq" id="XP_018288159.1">
    <property type="nucleotide sequence ID" value="XM_018436618.1"/>
</dbReference>
<accession>A0A167LCD0</accession>
<dbReference type="InParanoid" id="A0A167LCD0"/>
<dbReference type="GeneID" id="28997524"/>
<evidence type="ECO:0000313" key="1">
    <source>
        <dbReference type="EMBL" id="OAD70119.1"/>
    </source>
</evidence>
<dbReference type="EMBL" id="KV440989">
    <property type="protein sequence ID" value="OAD70119.1"/>
    <property type="molecule type" value="Genomic_DNA"/>
</dbReference>
<dbReference type="VEuPathDB" id="FungiDB:PHYBLDRAFT_171506"/>
<keyword evidence="2" id="KW-1185">Reference proteome</keyword>
<dbReference type="Proteomes" id="UP000077315">
    <property type="component" value="Unassembled WGS sequence"/>
</dbReference>
<dbReference type="AlphaFoldDB" id="A0A167LCD0"/>
<reference evidence="2" key="1">
    <citation type="submission" date="2015-06" db="EMBL/GenBank/DDBJ databases">
        <title>Expansion of signal transduction pathways in fungi by whole-genome duplication.</title>
        <authorList>
            <consortium name="DOE Joint Genome Institute"/>
            <person name="Corrochano L.M."/>
            <person name="Kuo A."/>
            <person name="Marcet-Houben M."/>
            <person name="Polaino S."/>
            <person name="Salamov A."/>
            <person name="Villalobos J.M."/>
            <person name="Alvarez M.I."/>
            <person name="Avalos J."/>
            <person name="Benito E.P."/>
            <person name="Benoit I."/>
            <person name="Burger G."/>
            <person name="Camino L.P."/>
            <person name="Canovas D."/>
            <person name="Cerda-Olmedo E."/>
            <person name="Cheng J.-F."/>
            <person name="Dominguez A."/>
            <person name="Elias M."/>
            <person name="Eslava A.P."/>
            <person name="Glaser F."/>
            <person name="Grimwood J."/>
            <person name="Gutierrez G."/>
            <person name="Heitman J."/>
            <person name="Henrissat B."/>
            <person name="Iturriaga E.A."/>
            <person name="Lang B.F."/>
            <person name="Lavin J.L."/>
            <person name="Lee S."/>
            <person name="Li W."/>
            <person name="Lindquist E."/>
            <person name="Lopez-Garcia S."/>
            <person name="Luque E.M."/>
            <person name="Marcos A.T."/>
            <person name="Martin J."/>
            <person name="McCluskey K."/>
            <person name="Medina H.R."/>
            <person name="Miralles-Duran A."/>
            <person name="Miyazaki A."/>
            <person name="Munoz-Torres E."/>
            <person name="Oguiza J.A."/>
            <person name="Ohm R."/>
            <person name="Olmedo M."/>
            <person name="Orejas M."/>
            <person name="Ortiz-Castellanos L."/>
            <person name="Pisabarro A.G."/>
            <person name="Rodriguez-Romero J."/>
            <person name="Ruiz-Herrera J."/>
            <person name="Ruiz-Vazquez R."/>
            <person name="Sanz C."/>
            <person name="Schackwitz W."/>
            <person name="Schmutz J."/>
            <person name="Shahriari M."/>
            <person name="Shelest E."/>
            <person name="Silva-Franco F."/>
            <person name="Soanes D."/>
            <person name="Syed K."/>
            <person name="Tagua V.G."/>
            <person name="Talbot N.J."/>
            <person name="Thon M."/>
            <person name="De vries R.P."/>
            <person name="Wiebenga A."/>
            <person name="Yadav J.S."/>
            <person name="Braun E.L."/>
            <person name="Baker S."/>
            <person name="Garre V."/>
            <person name="Horwitz B."/>
            <person name="Torres-Martinez S."/>
            <person name="Idnurm A."/>
            <person name="Herrera-Estrella A."/>
            <person name="Gabaldon T."/>
            <person name="Grigoriev I.V."/>
        </authorList>
    </citation>
    <scope>NUCLEOTIDE SEQUENCE [LARGE SCALE GENOMIC DNA]</scope>
    <source>
        <strain evidence="2">NRRL 1555(-)</strain>
    </source>
</reference>
<organism evidence="1 2">
    <name type="scientific">Phycomyces blakesleeanus (strain ATCC 8743b / DSM 1359 / FGSC 10004 / NBRC 33097 / NRRL 1555)</name>
    <dbReference type="NCBI Taxonomy" id="763407"/>
    <lineage>
        <taxon>Eukaryota</taxon>
        <taxon>Fungi</taxon>
        <taxon>Fungi incertae sedis</taxon>
        <taxon>Mucoromycota</taxon>
        <taxon>Mucoromycotina</taxon>
        <taxon>Mucoromycetes</taxon>
        <taxon>Mucorales</taxon>
        <taxon>Phycomycetaceae</taxon>
        <taxon>Phycomyces</taxon>
    </lineage>
</organism>
<gene>
    <name evidence="1" type="ORF">PHYBLDRAFT_171506</name>
</gene>
<name>A0A167LCD0_PHYB8</name>
<sequence length="185" mass="21035">MAKQAKNTLEETIRVDKKPEVWMEEIIKLETLFRSCEGSQQVAKLLNKIKNVTSEFEGKTGNPSINFQAPEKIKYPDKRNDSALSAPQKNGLIRPVTALEDYQYDKRTSVGKRVKFQPGFPVSHEIVGVVKGGFNLTADGRRGFRVLAHLIYKDQNKFPLVKRDMISVLPKYKETYANTFGTDIK</sequence>
<protein>
    <submittedName>
        <fullName evidence="1">Uncharacterized protein</fullName>
    </submittedName>
</protein>
<evidence type="ECO:0000313" key="2">
    <source>
        <dbReference type="Proteomes" id="UP000077315"/>
    </source>
</evidence>